<keyword evidence="7 11" id="KW-0520">NAD</keyword>
<dbReference type="PANTHER" id="PTHR22981:SF7">
    <property type="entry name" value="3-HYDROXYISOBUTYRATE DEHYDROGENASE, MITOCHONDRIAL"/>
    <property type="match status" value="1"/>
</dbReference>
<proteinExistence type="inferred from homology"/>
<keyword evidence="5" id="KW-0809">Transit peptide</keyword>
<dbReference type="InterPro" id="IPR013328">
    <property type="entry name" value="6PGD_dom2"/>
</dbReference>
<sequence length="329" mass="34631">MSGFSKMKQVIFLTMKTSKRKFSCSSQTLAGESPVGFVGLGNMGGHMARNLLKKGYPVVAFDVSEESLSSLKSDGAKIADSPAKVAAEVTRLISMLPASKEVKDVYTGKNGIFSSVKKGTLLVDCSTIDPSVSIEMAAHAEKLQSVFLDAPVSGGVNAARDAGLTFMVGGPESSFIQAKVILDNMGKNVIHCGAVGTGQAAKICNNMLLAISMIGTSEAMNLGIRLGLDPKLLAKILNISSGRCWSSEVYNPVPGVVEGIPSSNNYKGGFGSSLMTKDLSLAQNAAISTKSPTPLGSLAFQIYSLMCNHGYGSKDFSSTFKFLQEQNKQ</sequence>
<evidence type="ECO:0000259" key="13">
    <source>
        <dbReference type="Pfam" id="PF14833"/>
    </source>
</evidence>
<dbReference type="InterPro" id="IPR006115">
    <property type="entry name" value="6PGDH_NADP-bd"/>
</dbReference>
<dbReference type="FunFam" id="1.10.1040.10:FF:000006">
    <property type="entry name" value="3-hydroxyisobutyrate dehydrogenase"/>
    <property type="match status" value="1"/>
</dbReference>
<evidence type="ECO:0000259" key="12">
    <source>
        <dbReference type="Pfam" id="PF03446"/>
    </source>
</evidence>
<keyword evidence="8" id="KW-0496">Mitochondrion</keyword>
<reference evidence="14" key="1">
    <citation type="submission" date="2014-12" db="EMBL/GenBank/DDBJ databases">
        <title>Insight into the proteome of Arion vulgaris.</title>
        <authorList>
            <person name="Aradska J."/>
            <person name="Bulat T."/>
            <person name="Smidak R."/>
            <person name="Sarate P."/>
            <person name="Gangsoo J."/>
            <person name="Sialana F."/>
            <person name="Bilban M."/>
            <person name="Lubec G."/>
        </authorList>
    </citation>
    <scope>NUCLEOTIDE SEQUENCE</scope>
    <source>
        <tissue evidence="14">Skin</tissue>
    </source>
</reference>
<dbReference type="PANTHER" id="PTHR22981">
    <property type="entry name" value="3-HYDROXYISOBUTYRATE DEHYDROGENASE-RELATED"/>
    <property type="match status" value="1"/>
</dbReference>
<accession>A0A0B6YUP5</accession>
<feature type="active site" evidence="10">
    <location>
        <position position="202"/>
    </location>
</feature>
<keyword evidence="6 11" id="KW-0560">Oxidoreductase</keyword>
<dbReference type="SUPFAM" id="SSF51735">
    <property type="entry name" value="NAD(P)-binding Rossmann-fold domains"/>
    <property type="match status" value="1"/>
</dbReference>
<dbReference type="Pfam" id="PF03446">
    <property type="entry name" value="NAD_binding_2"/>
    <property type="match status" value="1"/>
</dbReference>
<dbReference type="GO" id="GO:0006574">
    <property type="term" value="P:L-valine catabolic process"/>
    <property type="evidence" value="ECO:0007669"/>
    <property type="project" value="UniProtKB-UniPathway"/>
</dbReference>
<dbReference type="Pfam" id="PF14833">
    <property type="entry name" value="NAD_binding_11"/>
    <property type="match status" value="1"/>
</dbReference>
<dbReference type="InterPro" id="IPR015815">
    <property type="entry name" value="HIBADH-related"/>
</dbReference>
<evidence type="ECO:0000256" key="2">
    <source>
        <dbReference type="ARBA" id="ARBA00005109"/>
    </source>
</evidence>
<dbReference type="GO" id="GO:0008442">
    <property type="term" value="F:3-hydroxyisobutyrate dehydrogenase activity"/>
    <property type="evidence" value="ECO:0007669"/>
    <property type="project" value="UniProtKB-EC"/>
</dbReference>
<evidence type="ECO:0000313" key="14">
    <source>
        <dbReference type="EMBL" id="CEK59827.1"/>
    </source>
</evidence>
<comment type="pathway">
    <text evidence="2 11">Amino-acid degradation; L-valine degradation.</text>
</comment>
<evidence type="ECO:0000256" key="9">
    <source>
        <dbReference type="ARBA" id="ARBA00049197"/>
    </source>
</evidence>
<dbReference type="InterPro" id="IPR029154">
    <property type="entry name" value="HIBADH-like_NADP-bd"/>
</dbReference>
<dbReference type="EC" id="1.1.1.31" evidence="11"/>
<dbReference type="GO" id="GO:0005739">
    <property type="term" value="C:mitochondrion"/>
    <property type="evidence" value="ECO:0007669"/>
    <property type="project" value="UniProtKB-SubCell"/>
</dbReference>
<dbReference type="GO" id="GO:0050661">
    <property type="term" value="F:NADP binding"/>
    <property type="evidence" value="ECO:0007669"/>
    <property type="project" value="InterPro"/>
</dbReference>
<dbReference type="InterPro" id="IPR011548">
    <property type="entry name" value="HIBADH"/>
</dbReference>
<organism evidence="14">
    <name type="scientific">Arion vulgaris</name>
    <dbReference type="NCBI Taxonomy" id="1028688"/>
    <lineage>
        <taxon>Eukaryota</taxon>
        <taxon>Metazoa</taxon>
        <taxon>Spiralia</taxon>
        <taxon>Lophotrochozoa</taxon>
        <taxon>Mollusca</taxon>
        <taxon>Gastropoda</taxon>
        <taxon>Heterobranchia</taxon>
        <taxon>Euthyneura</taxon>
        <taxon>Panpulmonata</taxon>
        <taxon>Eupulmonata</taxon>
        <taxon>Stylommatophora</taxon>
        <taxon>Helicina</taxon>
        <taxon>Arionoidea</taxon>
        <taxon>Arionidae</taxon>
        <taxon>Arion</taxon>
    </lineage>
</organism>
<dbReference type="SUPFAM" id="SSF48179">
    <property type="entry name" value="6-phosphogluconate dehydrogenase C-terminal domain-like"/>
    <property type="match status" value="1"/>
</dbReference>
<dbReference type="NCBIfam" id="TIGR01692">
    <property type="entry name" value="HIBADH"/>
    <property type="match status" value="1"/>
</dbReference>
<dbReference type="EMBL" id="HACG01012962">
    <property type="protein sequence ID" value="CEK59827.1"/>
    <property type="molecule type" value="Transcribed_RNA"/>
</dbReference>
<evidence type="ECO:0000256" key="4">
    <source>
        <dbReference type="ARBA" id="ARBA00022456"/>
    </source>
</evidence>
<dbReference type="InterPro" id="IPR002204">
    <property type="entry name" value="3-OH-isobutyrate_DH-rel_CS"/>
</dbReference>
<dbReference type="Gene3D" id="1.10.1040.10">
    <property type="entry name" value="N-(1-d-carboxylethyl)-l-norvaline Dehydrogenase, domain 2"/>
    <property type="match status" value="1"/>
</dbReference>
<comment type="subcellular location">
    <subcellularLocation>
        <location evidence="1">Mitochondrion</location>
    </subcellularLocation>
</comment>
<dbReference type="FunFam" id="3.40.50.720:FF:000119">
    <property type="entry name" value="3-hydroxyisobutyrate dehydrogenase"/>
    <property type="match status" value="1"/>
</dbReference>
<evidence type="ECO:0000256" key="3">
    <source>
        <dbReference type="ARBA" id="ARBA00006013"/>
    </source>
</evidence>
<dbReference type="Gene3D" id="3.40.50.720">
    <property type="entry name" value="NAD(P)-binding Rossmann-like Domain"/>
    <property type="match status" value="1"/>
</dbReference>
<comment type="similarity">
    <text evidence="3">Belongs to the HIBADH-related family. 3-hydroxyisobutyrate dehydrogenase subfamily.</text>
</comment>
<dbReference type="PROSITE" id="PS00895">
    <property type="entry name" value="3_HYDROXYISOBUT_DH"/>
    <property type="match status" value="1"/>
</dbReference>
<dbReference type="InterPro" id="IPR036291">
    <property type="entry name" value="NAD(P)-bd_dom_sf"/>
</dbReference>
<dbReference type="PIRSF" id="PIRSF000103">
    <property type="entry name" value="HIBADH"/>
    <property type="match status" value="1"/>
</dbReference>
<gene>
    <name evidence="14" type="primary">ORF37541</name>
</gene>
<evidence type="ECO:0000256" key="8">
    <source>
        <dbReference type="ARBA" id="ARBA00023128"/>
    </source>
</evidence>
<feature type="domain" description="3-hydroxyisobutyrate dehydrogenase-like NAD-binding" evidence="13">
    <location>
        <begin position="196"/>
        <end position="322"/>
    </location>
</feature>
<evidence type="ECO:0000256" key="1">
    <source>
        <dbReference type="ARBA" id="ARBA00004173"/>
    </source>
</evidence>
<dbReference type="AlphaFoldDB" id="A0A0B6YUP5"/>
<evidence type="ECO:0000256" key="10">
    <source>
        <dbReference type="PIRSR" id="PIRSR000103-1"/>
    </source>
</evidence>
<dbReference type="InterPro" id="IPR008927">
    <property type="entry name" value="6-PGluconate_DH-like_C_sf"/>
</dbReference>
<keyword evidence="4 11" id="KW-0101">Branched-chain amino acid catabolism</keyword>
<dbReference type="UniPathway" id="UPA00362"/>
<evidence type="ECO:0000256" key="11">
    <source>
        <dbReference type="RuleBase" id="RU910714"/>
    </source>
</evidence>
<evidence type="ECO:0000256" key="6">
    <source>
        <dbReference type="ARBA" id="ARBA00023002"/>
    </source>
</evidence>
<evidence type="ECO:0000256" key="5">
    <source>
        <dbReference type="ARBA" id="ARBA00022946"/>
    </source>
</evidence>
<dbReference type="GO" id="GO:0051287">
    <property type="term" value="F:NAD binding"/>
    <property type="evidence" value="ECO:0007669"/>
    <property type="project" value="InterPro"/>
</dbReference>
<feature type="domain" description="6-phosphogluconate dehydrogenase NADP-binding" evidence="12">
    <location>
        <begin position="35"/>
        <end position="193"/>
    </location>
</feature>
<name>A0A0B6YUP5_9EUPU</name>
<comment type="catalytic activity">
    <reaction evidence="9 11">
        <text>3-hydroxy-2-methylpropanoate + NAD(+) = 2-methyl-3-oxopropanoate + NADH + H(+)</text>
        <dbReference type="Rhea" id="RHEA:17681"/>
        <dbReference type="ChEBI" id="CHEBI:11805"/>
        <dbReference type="ChEBI" id="CHEBI:15378"/>
        <dbReference type="ChEBI" id="CHEBI:57540"/>
        <dbReference type="ChEBI" id="CHEBI:57700"/>
        <dbReference type="ChEBI" id="CHEBI:57945"/>
        <dbReference type="EC" id="1.1.1.31"/>
    </reaction>
</comment>
<evidence type="ECO:0000256" key="7">
    <source>
        <dbReference type="ARBA" id="ARBA00023027"/>
    </source>
</evidence>
<protein>
    <recommendedName>
        <fullName evidence="11">3-hydroxyisobutyrate dehydrogenase</fullName>
        <shortName evidence="11">HIBADH</shortName>
        <ecNumber evidence="11">1.1.1.31</ecNumber>
    </recommendedName>
</protein>